<dbReference type="KEGG" id="lbc:LACBIDRAFT_301495"/>
<accession>B0CNN9</accession>
<protein>
    <submittedName>
        <fullName evidence="2">Predicted protein</fullName>
    </submittedName>
</protein>
<proteinExistence type="predicted"/>
<dbReference type="HOGENOM" id="CLU_1611039_0_0_1"/>
<dbReference type="RefSeq" id="XP_001873541.1">
    <property type="nucleotide sequence ID" value="XM_001873506.1"/>
</dbReference>
<evidence type="ECO:0000313" key="3">
    <source>
        <dbReference type="Proteomes" id="UP000001194"/>
    </source>
</evidence>
<dbReference type="Proteomes" id="UP000001194">
    <property type="component" value="Unassembled WGS sequence"/>
</dbReference>
<sequence length="165" mass="18786">MPENFLAAPHVCTATQPTHISPTFFPPTPFPALSQPLSLWSCPSVLLLPLLDSLPFECLLVSNLESVSCVRSRLEVGLCKQLQWNHSSASIWRRFRPFLFTPIFRFPDPLPVPSLFLFPSLFFLLSIFLFHPFYLPLSLPSIFLFPSLLDYPSSFPPLYSHFSLS</sequence>
<dbReference type="EMBL" id="DS547091">
    <property type="protein sequence ID" value="EDR15333.1"/>
    <property type="molecule type" value="Genomic_DNA"/>
</dbReference>
<dbReference type="GeneID" id="6069041"/>
<reference evidence="2 3" key="1">
    <citation type="journal article" date="2008" name="Nature">
        <title>The genome of Laccaria bicolor provides insights into mycorrhizal symbiosis.</title>
        <authorList>
            <person name="Martin F."/>
            <person name="Aerts A."/>
            <person name="Ahren D."/>
            <person name="Brun A."/>
            <person name="Danchin E.G.J."/>
            <person name="Duchaussoy F."/>
            <person name="Gibon J."/>
            <person name="Kohler A."/>
            <person name="Lindquist E."/>
            <person name="Pereda V."/>
            <person name="Salamov A."/>
            <person name="Shapiro H.J."/>
            <person name="Wuyts J."/>
            <person name="Blaudez D."/>
            <person name="Buee M."/>
            <person name="Brokstein P."/>
            <person name="Canbaeck B."/>
            <person name="Cohen D."/>
            <person name="Courty P.E."/>
            <person name="Coutinho P.M."/>
            <person name="Delaruelle C."/>
            <person name="Detter J.C."/>
            <person name="Deveau A."/>
            <person name="DiFazio S."/>
            <person name="Duplessis S."/>
            <person name="Fraissinet-Tachet L."/>
            <person name="Lucic E."/>
            <person name="Frey-Klett P."/>
            <person name="Fourrey C."/>
            <person name="Feussner I."/>
            <person name="Gay G."/>
            <person name="Grimwood J."/>
            <person name="Hoegger P.J."/>
            <person name="Jain P."/>
            <person name="Kilaru S."/>
            <person name="Labbe J."/>
            <person name="Lin Y.C."/>
            <person name="Legue V."/>
            <person name="Le Tacon F."/>
            <person name="Marmeisse R."/>
            <person name="Melayah D."/>
            <person name="Montanini B."/>
            <person name="Muratet M."/>
            <person name="Nehls U."/>
            <person name="Niculita-Hirzel H."/>
            <person name="Oudot-Le Secq M.P."/>
            <person name="Peter M."/>
            <person name="Quesneville H."/>
            <person name="Rajashekar B."/>
            <person name="Reich M."/>
            <person name="Rouhier N."/>
            <person name="Schmutz J."/>
            <person name="Yin T."/>
            <person name="Chalot M."/>
            <person name="Henrissat B."/>
            <person name="Kuees U."/>
            <person name="Lucas S."/>
            <person name="Van de Peer Y."/>
            <person name="Podila G.K."/>
            <person name="Polle A."/>
            <person name="Pukkila P.J."/>
            <person name="Richardson P.M."/>
            <person name="Rouze P."/>
            <person name="Sanders I.R."/>
            <person name="Stajich J.E."/>
            <person name="Tunlid A."/>
            <person name="Tuskan G."/>
            <person name="Grigoriev I.V."/>
        </authorList>
    </citation>
    <scope>NUCLEOTIDE SEQUENCE [LARGE SCALE GENOMIC DNA]</scope>
    <source>
        <strain evidence="3">S238N-H82 / ATCC MYA-4686</strain>
    </source>
</reference>
<keyword evidence="1" id="KW-0472">Membrane</keyword>
<name>B0CNN9_LACBS</name>
<dbReference type="InParanoid" id="B0CNN9"/>
<dbReference type="AlphaFoldDB" id="B0CNN9"/>
<gene>
    <name evidence="2" type="ORF">LACBIDRAFT_301495</name>
</gene>
<keyword evidence="1" id="KW-0812">Transmembrane</keyword>
<evidence type="ECO:0000313" key="2">
    <source>
        <dbReference type="EMBL" id="EDR15333.1"/>
    </source>
</evidence>
<keyword evidence="3" id="KW-1185">Reference proteome</keyword>
<keyword evidence="1" id="KW-1133">Transmembrane helix</keyword>
<feature type="transmembrane region" description="Helical" evidence="1">
    <location>
        <begin position="115"/>
        <end position="135"/>
    </location>
</feature>
<organism evidence="3">
    <name type="scientific">Laccaria bicolor (strain S238N-H82 / ATCC MYA-4686)</name>
    <name type="common">Bicoloured deceiver</name>
    <name type="synonym">Laccaria laccata var. bicolor</name>
    <dbReference type="NCBI Taxonomy" id="486041"/>
    <lineage>
        <taxon>Eukaryota</taxon>
        <taxon>Fungi</taxon>
        <taxon>Dikarya</taxon>
        <taxon>Basidiomycota</taxon>
        <taxon>Agaricomycotina</taxon>
        <taxon>Agaricomycetes</taxon>
        <taxon>Agaricomycetidae</taxon>
        <taxon>Agaricales</taxon>
        <taxon>Agaricineae</taxon>
        <taxon>Hydnangiaceae</taxon>
        <taxon>Laccaria</taxon>
    </lineage>
</organism>
<evidence type="ECO:0000256" key="1">
    <source>
        <dbReference type="SAM" id="Phobius"/>
    </source>
</evidence>